<dbReference type="AlphaFoldDB" id="A0A923NG02"/>
<proteinExistence type="predicted"/>
<dbReference type="SUPFAM" id="SSF51316">
    <property type="entry name" value="Mss4-like"/>
    <property type="match status" value="1"/>
</dbReference>
<name>A0A923NG02_WEICO</name>
<comment type="caution">
    <text evidence="1">The sequence shown here is derived from an EMBL/GenBank/DDBJ whole genome shotgun (WGS) entry which is preliminary data.</text>
</comment>
<reference evidence="1" key="1">
    <citation type="submission" date="2020-08" db="EMBL/GenBank/DDBJ databases">
        <title>Complete genome sequence of Weissella confusa strain FS54 provides insights into metabolic potential.</title>
        <authorList>
            <person name="Fhoula I."/>
            <person name="Najjari A."/>
            <person name="Lekired A."/>
            <person name="Bessrour-Aouam N."/>
            <person name="Jaballah S."/>
            <person name="Klibi N."/>
            <person name="Ouzari H.-I."/>
        </authorList>
    </citation>
    <scope>NUCLEOTIDE SEQUENCE</scope>
    <source>
        <strain evidence="1">FS54</strain>
    </source>
</reference>
<accession>A0A923NG02</accession>
<organism evidence="1 2">
    <name type="scientific">Weissella confusa</name>
    <name type="common">Lactobacillus confusus</name>
    <dbReference type="NCBI Taxonomy" id="1583"/>
    <lineage>
        <taxon>Bacteria</taxon>
        <taxon>Bacillati</taxon>
        <taxon>Bacillota</taxon>
        <taxon>Bacilli</taxon>
        <taxon>Lactobacillales</taxon>
        <taxon>Lactobacillaceae</taxon>
        <taxon>Weissella</taxon>
    </lineage>
</organism>
<evidence type="ECO:0000313" key="2">
    <source>
        <dbReference type="Proteomes" id="UP000650485"/>
    </source>
</evidence>
<dbReference type="EMBL" id="JACSZT010000003">
    <property type="protein sequence ID" value="MBC6498326.1"/>
    <property type="molecule type" value="Genomic_DNA"/>
</dbReference>
<sequence>MTKYDKEALRQRLTPEEYAVTQEAATEAPFTGKYDDTVRVENMFTMRISASIAVAASAFLSVIKSTNSWYVSRLSKSVGVRISSP</sequence>
<dbReference type="Proteomes" id="UP000650485">
    <property type="component" value="Unassembled WGS sequence"/>
</dbReference>
<evidence type="ECO:0000313" key="1">
    <source>
        <dbReference type="EMBL" id="MBC6498326.1"/>
    </source>
</evidence>
<dbReference type="Gene3D" id="2.170.150.20">
    <property type="entry name" value="Peptide methionine sulfoxide reductase"/>
    <property type="match status" value="1"/>
</dbReference>
<gene>
    <name evidence="1" type="ORF">H7R52_03380</name>
</gene>
<protein>
    <submittedName>
        <fullName evidence="1">Peptide-methionine (R)-S-oxide reductase</fullName>
    </submittedName>
</protein>
<dbReference type="InterPro" id="IPR011057">
    <property type="entry name" value="Mss4-like_sf"/>
</dbReference>